<feature type="region of interest" description="Disordered" evidence="1">
    <location>
        <begin position="1"/>
        <end position="80"/>
    </location>
</feature>
<dbReference type="OrthoDB" id="4515152at2"/>
<gene>
    <name evidence="2" type="ORF">E4099_26325</name>
</gene>
<feature type="compositionally biased region" description="Polar residues" evidence="1">
    <location>
        <begin position="30"/>
        <end position="43"/>
    </location>
</feature>
<evidence type="ECO:0008006" key="4">
    <source>
        <dbReference type="Google" id="ProtNLM"/>
    </source>
</evidence>
<keyword evidence="3" id="KW-1185">Reference proteome</keyword>
<accession>A0A4Z0GE26</accession>
<reference evidence="2 3" key="1">
    <citation type="submission" date="2019-03" db="EMBL/GenBank/DDBJ databases">
        <authorList>
            <person name="Gonzalez-Pimentel J.L."/>
        </authorList>
    </citation>
    <scope>NUCLEOTIDE SEQUENCE [LARGE SCALE GENOMIC DNA]</scope>
    <source>
        <strain evidence="2 3">JCM 31289</strain>
    </source>
</reference>
<dbReference type="RefSeq" id="WP_135341616.1">
    <property type="nucleotide sequence ID" value="NZ_JBHLTX010000012.1"/>
</dbReference>
<feature type="compositionally biased region" description="Pro residues" evidence="1">
    <location>
        <begin position="66"/>
        <end position="75"/>
    </location>
</feature>
<evidence type="ECO:0000313" key="2">
    <source>
        <dbReference type="EMBL" id="TGA94393.1"/>
    </source>
</evidence>
<evidence type="ECO:0000256" key="1">
    <source>
        <dbReference type="SAM" id="MobiDB-lite"/>
    </source>
</evidence>
<dbReference type="EMBL" id="SRID01000351">
    <property type="protein sequence ID" value="TGA94393.1"/>
    <property type="molecule type" value="Genomic_DNA"/>
</dbReference>
<feature type="compositionally biased region" description="Low complexity" evidence="1">
    <location>
        <begin position="8"/>
        <end position="25"/>
    </location>
</feature>
<protein>
    <recommendedName>
        <fullName evidence="4">DUF3558 domain-containing protein</fullName>
    </recommendedName>
</protein>
<dbReference type="AlphaFoldDB" id="A0A4Z0GE26"/>
<feature type="region of interest" description="Disordered" evidence="1">
    <location>
        <begin position="136"/>
        <end position="161"/>
    </location>
</feature>
<proteinExistence type="predicted"/>
<comment type="caution">
    <text evidence="2">The sequence shown here is derived from an EMBL/GenBank/DDBJ whole genome shotgun (WGS) entry which is preliminary data.</text>
</comment>
<sequence>MSIPGDQPNPYAQQPPQQPHGQPNPYAQVPGQQQPNPYAQPTLPSVPLTPAPGGYGPGAPDAPGAPAAPQPPVPPGGGQGAGRKGLVWGLGGAVVASAVWAGAIFATGGFDDDKPTADLAGYSYTGNLCEATDFSPFTDGKYKEDEPSSEEQNPEHNGTEHEALDVMNCDMDFKRDDSTDSYSSAWLYTNVQLHKKSNPQPEFQATYQAYENQRSGSTAHKVKEITGIGDEAYLVTQVDKEGSTDGDYMILAVRDGWLTYSLTWSEYVSSSSGSSSSGATAEEIEGMLKRTATATLSKLKEQGGQE</sequence>
<name>A0A4Z0GE26_9ACTN</name>
<organism evidence="2 3">
    <name type="scientific">Streptomyces palmae</name>
    <dbReference type="NCBI Taxonomy" id="1701085"/>
    <lineage>
        <taxon>Bacteria</taxon>
        <taxon>Bacillati</taxon>
        <taxon>Actinomycetota</taxon>
        <taxon>Actinomycetes</taxon>
        <taxon>Kitasatosporales</taxon>
        <taxon>Streptomycetaceae</taxon>
        <taxon>Streptomyces</taxon>
    </lineage>
</organism>
<dbReference type="Proteomes" id="UP000297948">
    <property type="component" value="Unassembled WGS sequence"/>
</dbReference>
<evidence type="ECO:0000313" key="3">
    <source>
        <dbReference type="Proteomes" id="UP000297948"/>
    </source>
</evidence>